<keyword evidence="1" id="KW-0812">Transmembrane</keyword>
<organism evidence="3 4">
    <name type="scientific">Flavobacterium taihuense</name>
    <dbReference type="NCBI Taxonomy" id="2857508"/>
    <lineage>
        <taxon>Bacteria</taxon>
        <taxon>Pseudomonadati</taxon>
        <taxon>Bacteroidota</taxon>
        <taxon>Flavobacteriia</taxon>
        <taxon>Flavobacteriales</taxon>
        <taxon>Flavobacteriaceae</taxon>
        <taxon>Flavobacterium</taxon>
    </lineage>
</organism>
<keyword evidence="4" id="KW-1185">Reference proteome</keyword>
<feature type="transmembrane region" description="Helical" evidence="1">
    <location>
        <begin position="158"/>
        <end position="179"/>
    </location>
</feature>
<evidence type="ECO:0000313" key="3">
    <source>
        <dbReference type="EMBL" id="MBW4362580.1"/>
    </source>
</evidence>
<comment type="caution">
    <text evidence="3">The sequence shown here is derived from an EMBL/GenBank/DDBJ whole genome shotgun (WGS) entry which is preliminary data.</text>
</comment>
<protein>
    <submittedName>
        <fullName evidence="3">DUF5009 domain-containing protein</fullName>
    </submittedName>
</protein>
<accession>A0ABS6Y0Y5</accession>
<dbReference type="InterPro" id="IPR032176">
    <property type="entry name" value="DUF5009"/>
</dbReference>
<feature type="transmembrane region" description="Helical" evidence="1">
    <location>
        <begin position="393"/>
        <end position="415"/>
    </location>
</feature>
<feature type="transmembrane region" description="Helical" evidence="1">
    <location>
        <begin position="338"/>
        <end position="362"/>
    </location>
</feature>
<feature type="transmembrane region" description="Helical" evidence="1">
    <location>
        <begin position="307"/>
        <end position="326"/>
    </location>
</feature>
<dbReference type="Proteomes" id="UP000812031">
    <property type="component" value="Unassembled WGS sequence"/>
</dbReference>
<evidence type="ECO:0000256" key="1">
    <source>
        <dbReference type="SAM" id="Phobius"/>
    </source>
</evidence>
<dbReference type="Pfam" id="PF16401">
    <property type="entry name" value="DUF5009"/>
    <property type="match status" value="1"/>
</dbReference>
<feature type="transmembrane region" description="Helical" evidence="1">
    <location>
        <begin position="12"/>
        <end position="29"/>
    </location>
</feature>
<keyword evidence="1" id="KW-1133">Transmembrane helix</keyword>
<dbReference type="PANTHER" id="PTHR31061">
    <property type="entry name" value="LD22376P"/>
    <property type="match status" value="1"/>
</dbReference>
<keyword evidence="1" id="KW-0472">Membrane</keyword>
<evidence type="ECO:0000313" key="4">
    <source>
        <dbReference type="Proteomes" id="UP000812031"/>
    </source>
</evidence>
<dbReference type="EMBL" id="JAHWYN010000028">
    <property type="protein sequence ID" value="MBW4362580.1"/>
    <property type="molecule type" value="Genomic_DNA"/>
</dbReference>
<name>A0ABS6Y0Y5_9FLAO</name>
<proteinExistence type="predicted"/>
<feature type="transmembrane region" description="Helical" evidence="1">
    <location>
        <begin position="278"/>
        <end position="295"/>
    </location>
</feature>
<evidence type="ECO:0000259" key="2">
    <source>
        <dbReference type="Pfam" id="PF16401"/>
    </source>
</evidence>
<reference evidence="3 4" key="1">
    <citation type="submission" date="2021-07" db="EMBL/GenBank/DDBJ databases">
        <title>Flavobacterium sp. nov. isolated from sediment on the Taihu Lake.</title>
        <authorList>
            <person name="Qu J.-H."/>
        </authorList>
    </citation>
    <scope>NUCLEOTIDE SEQUENCE [LARGE SCALE GENOMIC DNA]</scope>
    <source>
        <strain evidence="3 4">NAS39</strain>
    </source>
</reference>
<feature type="transmembrane region" description="Helical" evidence="1">
    <location>
        <begin position="79"/>
        <end position="96"/>
    </location>
</feature>
<feature type="domain" description="DUF5009" evidence="2">
    <location>
        <begin position="7"/>
        <end position="195"/>
    </location>
</feature>
<feature type="transmembrane region" description="Helical" evidence="1">
    <location>
        <begin position="49"/>
        <end position="67"/>
    </location>
</feature>
<feature type="transmembrane region" description="Helical" evidence="1">
    <location>
        <begin position="102"/>
        <end position="125"/>
    </location>
</feature>
<feature type="transmembrane region" description="Helical" evidence="1">
    <location>
        <begin position="132"/>
        <end position="152"/>
    </location>
</feature>
<sequence length="423" mass="47451">MTKDRLISLDVFRGLTILLMTIVNNPGSWATVYPPLLHSEWHGCTPTDLVFPFFIFIMGVAISFAMPTKTYDSTTFNKILTRSLRMFCLGVFFNFFEKIQLFGLEGIPLVIGRLIITAGAGYALMGNFNAKLKTYLAVAVFVIYLILAYSGIEAYKIVRLPGVLQRIGIVYFIASLLYLKTNQKTQLLVAIGILLSYWAIITLVPAPGFEITNLEKATNLAAWVDSALLKGHMWEVTKTWDPEGILSTIPAIATGLIGLLIGQLLNSPLLKLEKVKKMAVIGIALILSGQLWNIIFPINKALWTSSYVLYTAGLATFFLAILYYCIDIADYKKGTKLFLIWGVNPMIVFFLSEIIPQAMVMISFPNPKIPTQQINLLDYSYAFGVQPFFNNPMTASLVFAILYVGLWSIFLGYFYKKKMFFKV</sequence>
<feature type="transmembrane region" description="Helical" evidence="1">
    <location>
        <begin position="244"/>
        <end position="266"/>
    </location>
</feature>
<feature type="transmembrane region" description="Helical" evidence="1">
    <location>
        <begin position="186"/>
        <end position="206"/>
    </location>
</feature>
<gene>
    <name evidence="3" type="ORF">KZH69_19020</name>
</gene>
<dbReference type="RefSeq" id="WP_219319063.1">
    <property type="nucleotide sequence ID" value="NZ_JAHWYN010000028.1"/>
</dbReference>
<dbReference type="PANTHER" id="PTHR31061:SF24">
    <property type="entry name" value="LD22376P"/>
    <property type="match status" value="1"/>
</dbReference>